<accession>A0ABQ0L1T8</accession>
<keyword evidence="2" id="KW-1185">Reference proteome</keyword>
<proteinExistence type="predicted"/>
<gene>
    <name evidence="1" type="ORF">MCHLO_02710</name>
</gene>
<sequence length="243" mass="27073">MRELHIHRPLNDFPHLRNLTSLSFLAYSAAETLRVLRECPLLEALSITVHGVRRCLEEITLPFLRTLELGSYDTNRGLPKLTVPRLEQISFVDLAQECIPRIKDLLARSSCKLNSIKLTCNELAPSQSLADVLPNLPLAQELTLSYDAWAIEDLRLLRHCQAALSTVTRLNFEGYLELGDIDSGKFRSTLQSWAGSGDRDASKRVVLRLGDSFVARGTGLVEELTKIEGLSVASEYLSGTKDP</sequence>
<reference evidence="1" key="1">
    <citation type="submission" date="2014-09" db="EMBL/GenBank/DDBJ databases">
        <title>Genome sequence of the luminous mushroom Mycena chlorophos for searching fungal bioluminescence genes.</title>
        <authorList>
            <person name="Tanaka Y."/>
            <person name="Kasuga D."/>
            <person name="Oba Y."/>
            <person name="Hase S."/>
            <person name="Sato K."/>
            <person name="Oba Y."/>
            <person name="Sakakibara Y."/>
        </authorList>
    </citation>
    <scope>NUCLEOTIDE SEQUENCE</scope>
</reference>
<protein>
    <recommendedName>
        <fullName evidence="3">F-box domain-containing protein</fullName>
    </recommendedName>
</protein>
<organism evidence="1 2">
    <name type="scientific">Mycena chlorophos</name>
    <name type="common">Agaric fungus</name>
    <name type="synonym">Agaricus chlorophos</name>
    <dbReference type="NCBI Taxonomy" id="658473"/>
    <lineage>
        <taxon>Eukaryota</taxon>
        <taxon>Fungi</taxon>
        <taxon>Dikarya</taxon>
        <taxon>Basidiomycota</taxon>
        <taxon>Agaricomycotina</taxon>
        <taxon>Agaricomycetes</taxon>
        <taxon>Agaricomycetidae</taxon>
        <taxon>Agaricales</taxon>
        <taxon>Marasmiineae</taxon>
        <taxon>Mycenaceae</taxon>
        <taxon>Mycena</taxon>
    </lineage>
</organism>
<evidence type="ECO:0008006" key="3">
    <source>
        <dbReference type="Google" id="ProtNLM"/>
    </source>
</evidence>
<dbReference type="SUPFAM" id="SSF52058">
    <property type="entry name" value="L domain-like"/>
    <property type="match status" value="1"/>
</dbReference>
<name>A0ABQ0L1T8_MYCCL</name>
<dbReference type="Proteomes" id="UP000815677">
    <property type="component" value="Unassembled WGS sequence"/>
</dbReference>
<dbReference type="InterPro" id="IPR032675">
    <property type="entry name" value="LRR_dom_sf"/>
</dbReference>
<evidence type="ECO:0000313" key="1">
    <source>
        <dbReference type="EMBL" id="GAT45118.1"/>
    </source>
</evidence>
<dbReference type="EMBL" id="DF840789">
    <property type="protein sequence ID" value="GAT45118.1"/>
    <property type="molecule type" value="Genomic_DNA"/>
</dbReference>
<dbReference type="Gene3D" id="3.80.10.10">
    <property type="entry name" value="Ribonuclease Inhibitor"/>
    <property type="match status" value="1"/>
</dbReference>
<evidence type="ECO:0000313" key="2">
    <source>
        <dbReference type="Proteomes" id="UP000815677"/>
    </source>
</evidence>